<dbReference type="PANTHER" id="PTHR47926:SF356">
    <property type="entry name" value="(WILD MALAYSIAN BANANA) HYPOTHETICAL PROTEIN"/>
    <property type="match status" value="1"/>
</dbReference>
<feature type="repeat" description="PPR" evidence="2">
    <location>
        <begin position="278"/>
        <end position="313"/>
    </location>
</feature>
<dbReference type="Proteomes" id="UP001279734">
    <property type="component" value="Unassembled WGS sequence"/>
</dbReference>
<evidence type="ECO:0000256" key="1">
    <source>
        <dbReference type="ARBA" id="ARBA00022737"/>
    </source>
</evidence>
<dbReference type="Pfam" id="PF01535">
    <property type="entry name" value="PPR"/>
    <property type="match status" value="4"/>
</dbReference>
<name>A0AAD3S8Q9_NEPGR</name>
<keyword evidence="4" id="KW-1185">Reference proteome</keyword>
<dbReference type="PANTHER" id="PTHR47926">
    <property type="entry name" value="PENTATRICOPEPTIDE REPEAT-CONTAINING PROTEIN"/>
    <property type="match status" value="1"/>
</dbReference>
<organism evidence="3 4">
    <name type="scientific">Nepenthes gracilis</name>
    <name type="common">Slender pitcher plant</name>
    <dbReference type="NCBI Taxonomy" id="150966"/>
    <lineage>
        <taxon>Eukaryota</taxon>
        <taxon>Viridiplantae</taxon>
        <taxon>Streptophyta</taxon>
        <taxon>Embryophyta</taxon>
        <taxon>Tracheophyta</taxon>
        <taxon>Spermatophyta</taxon>
        <taxon>Magnoliopsida</taxon>
        <taxon>eudicotyledons</taxon>
        <taxon>Gunneridae</taxon>
        <taxon>Pentapetalae</taxon>
        <taxon>Caryophyllales</taxon>
        <taxon>Nepenthaceae</taxon>
        <taxon>Nepenthes</taxon>
    </lineage>
</organism>
<sequence length="701" mass="77825">MPSTCEVTSLTSRLIQKCASIAILEDARQLHALILICTPISDHSPFLHNNILSMYAKCGSLAVSRLVFDKMPHRNIVSYNSLMSAYARNPNYAISAFTVLSRMRYDCFTPNVSTFTSLLHSASSLGEWFLCLALHCQIMRFGFLCDAWVQTALLGLYSNFGDIESANTVFESIDVKDAMAWNCIISGNLKNKRINEGLYLFSRMLTSGVVPTEFTYSMVLSGCARLGDYSCGQLTHARVIVTNVPVDLPLQNALLDMYSSCCDTQSALNVFRGIENPDLVSWNSILSGYAETGDGEKAMHMFILLLGMSEAEPDEYTFAAVISAVGELPASYYGEPLHAQVIRFGCDTSVFVGSTLISMYFKNVMSESAGQVFYSITKKDVVLWTEMISGYLRLAYGEKAVKLFFNMWQEGHRFDSFALSSMLSACADLTTLKQGEMVHCQAIKNGCDAEISVCGSLVDMYSKNGHLQAAKSIFSKVENPDLKCWNSMIGGYSLHGNAEEALKLFDDVLDHRVNADHVTFISLLSACSHCGLVEKGKYLWNVMKDNKIVAGEKHYSCMVSLLSRAGLLEETEKMINESPFRENCLELWRTLLSSSVANKNLAVGLRAAEMILALNAEDSGTHMLLSNLYAATGRWDSVMEIRRRIRGLTLQKDPGLSWVEVTEGLNVFSSGEQSHPKIEEVRAMLHQLQAYMTVRSDMDEL</sequence>
<dbReference type="FunFam" id="1.25.40.10:FF:000158">
    <property type="entry name" value="pentatricopeptide repeat-containing protein At2g33680"/>
    <property type="match status" value="1"/>
</dbReference>
<dbReference type="InterPro" id="IPR046848">
    <property type="entry name" value="E_motif"/>
</dbReference>
<comment type="caution">
    <text evidence="3">The sequence shown here is derived from an EMBL/GenBank/DDBJ whole genome shotgun (WGS) entry which is preliminary data.</text>
</comment>
<feature type="repeat" description="PPR" evidence="2">
    <location>
        <begin position="177"/>
        <end position="211"/>
    </location>
</feature>
<evidence type="ECO:0000256" key="2">
    <source>
        <dbReference type="PROSITE-ProRule" id="PRU00708"/>
    </source>
</evidence>
<accession>A0AAD3S8Q9</accession>
<dbReference type="FunFam" id="1.25.40.10:FF:000694">
    <property type="entry name" value="Pentatricopeptide repeat-containing protein At3g50420"/>
    <property type="match status" value="1"/>
</dbReference>
<dbReference type="Pfam" id="PF13041">
    <property type="entry name" value="PPR_2"/>
    <property type="match status" value="2"/>
</dbReference>
<protein>
    <recommendedName>
        <fullName evidence="5">Pentatricopeptide repeat-containing protein</fullName>
    </recommendedName>
</protein>
<feature type="repeat" description="PPR" evidence="2">
    <location>
        <begin position="481"/>
        <end position="515"/>
    </location>
</feature>
<keyword evidence="1" id="KW-0677">Repeat</keyword>
<feature type="repeat" description="PPR" evidence="2">
    <location>
        <begin position="516"/>
        <end position="550"/>
    </location>
</feature>
<evidence type="ECO:0000313" key="4">
    <source>
        <dbReference type="Proteomes" id="UP001279734"/>
    </source>
</evidence>
<feature type="repeat" description="PPR" evidence="2">
    <location>
        <begin position="380"/>
        <end position="414"/>
    </location>
</feature>
<dbReference type="InterPro" id="IPR046960">
    <property type="entry name" value="PPR_At4g14850-like_plant"/>
</dbReference>
<evidence type="ECO:0008006" key="5">
    <source>
        <dbReference type="Google" id="ProtNLM"/>
    </source>
</evidence>
<dbReference type="PROSITE" id="PS51375">
    <property type="entry name" value="PPR"/>
    <property type="match status" value="6"/>
</dbReference>
<dbReference type="GO" id="GO:0099402">
    <property type="term" value="P:plant organ development"/>
    <property type="evidence" value="ECO:0007669"/>
    <property type="project" value="UniProtKB-ARBA"/>
</dbReference>
<feature type="repeat" description="PPR" evidence="2">
    <location>
        <begin position="75"/>
        <end position="110"/>
    </location>
</feature>
<dbReference type="InterPro" id="IPR011990">
    <property type="entry name" value="TPR-like_helical_dom_sf"/>
</dbReference>
<dbReference type="InterPro" id="IPR002885">
    <property type="entry name" value="PPR_rpt"/>
</dbReference>
<dbReference type="GO" id="GO:0009451">
    <property type="term" value="P:RNA modification"/>
    <property type="evidence" value="ECO:0007669"/>
    <property type="project" value="InterPro"/>
</dbReference>
<gene>
    <name evidence="3" type="ORF">Nepgr_008270</name>
</gene>
<dbReference type="NCBIfam" id="TIGR00756">
    <property type="entry name" value="PPR"/>
    <property type="match status" value="4"/>
</dbReference>
<dbReference type="AlphaFoldDB" id="A0AAD3S8Q9"/>
<dbReference type="Pfam" id="PF13812">
    <property type="entry name" value="PPR_3"/>
    <property type="match status" value="1"/>
</dbReference>
<proteinExistence type="predicted"/>
<dbReference type="GO" id="GO:0003723">
    <property type="term" value="F:RNA binding"/>
    <property type="evidence" value="ECO:0007669"/>
    <property type="project" value="InterPro"/>
</dbReference>
<reference evidence="3" key="1">
    <citation type="submission" date="2023-05" db="EMBL/GenBank/DDBJ databases">
        <title>Nepenthes gracilis genome sequencing.</title>
        <authorList>
            <person name="Fukushima K."/>
        </authorList>
    </citation>
    <scope>NUCLEOTIDE SEQUENCE</scope>
    <source>
        <strain evidence="3">SING2019-196</strain>
    </source>
</reference>
<dbReference type="Pfam" id="PF20431">
    <property type="entry name" value="E_motif"/>
    <property type="match status" value="1"/>
</dbReference>
<evidence type="ECO:0000313" key="3">
    <source>
        <dbReference type="EMBL" id="GMH06430.1"/>
    </source>
</evidence>
<dbReference type="EMBL" id="BSYO01000006">
    <property type="protein sequence ID" value="GMH06430.1"/>
    <property type="molecule type" value="Genomic_DNA"/>
</dbReference>
<dbReference type="Gene3D" id="1.25.40.10">
    <property type="entry name" value="Tetratricopeptide repeat domain"/>
    <property type="match status" value="6"/>
</dbReference>